<dbReference type="Proteomes" id="UP000182584">
    <property type="component" value="Unassembled WGS sequence"/>
</dbReference>
<evidence type="ECO:0000313" key="2">
    <source>
        <dbReference type="EMBL" id="SES33785.1"/>
    </source>
</evidence>
<dbReference type="InterPro" id="IPR046847">
    <property type="entry name" value="Xre-like_HTH"/>
</dbReference>
<dbReference type="OrthoDB" id="2065126at2"/>
<feature type="domain" description="HTH cro/C1-type" evidence="1">
    <location>
        <begin position="7"/>
        <end position="37"/>
    </location>
</feature>
<evidence type="ECO:0000313" key="3">
    <source>
        <dbReference type="Proteomes" id="UP000182584"/>
    </source>
</evidence>
<reference evidence="2 3" key="1">
    <citation type="submission" date="2016-10" db="EMBL/GenBank/DDBJ databases">
        <authorList>
            <person name="de Groot N.N."/>
        </authorList>
    </citation>
    <scope>NUCLEOTIDE SEQUENCE [LARGE SCALE GENOMIC DNA]</scope>
    <source>
        <strain evidence="2 3">AR40</strain>
    </source>
</reference>
<name>A0A1H9WIT5_BUTFI</name>
<dbReference type="EMBL" id="FOGJ01000030">
    <property type="protein sequence ID" value="SES33785.1"/>
    <property type="molecule type" value="Genomic_DNA"/>
</dbReference>
<evidence type="ECO:0000259" key="1">
    <source>
        <dbReference type="PROSITE" id="PS50943"/>
    </source>
</evidence>
<dbReference type="PROSITE" id="PS50943">
    <property type="entry name" value="HTH_CROC1"/>
    <property type="match status" value="1"/>
</dbReference>
<organism evidence="2 3">
    <name type="scientific">Butyrivibrio fibrisolvens</name>
    <dbReference type="NCBI Taxonomy" id="831"/>
    <lineage>
        <taxon>Bacteria</taxon>
        <taxon>Bacillati</taxon>
        <taxon>Bacillota</taxon>
        <taxon>Clostridia</taxon>
        <taxon>Lachnospirales</taxon>
        <taxon>Lachnospiraceae</taxon>
        <taxon>Butyrivibrio</taxon>
    </lineage>
</organism>
<dbReference type="InterPro" id="IPR010982">
    <property type="entry name" value="Lambda_DNA-bd_dom_sf"/>
</dbReference>
<dbReference type="SUPFAM" id="SSF47413">
    <property type="entry name" value="lambda repressor-like DNA-binding domains"/>
    <property type="match status" value="1"/>
</dbReference>
<dbReference type="InterPro" id="IPR001387">
    <property type="entry name" value="Cro/C1-type_HTH"/>
</dbReference>
<dbReference type="GO" id="GO:0003677">
    <property type="term" value="F:DNA binding"/>
    <property type="evidence" value="ECO:0007669"/>
    <property type="project" value="InterPro"/>
</dbReference>
<gene>
    <name evidence="2" type="ORF">SAMN04487884_13070</name>
</gene>
<dbReference type="Gene3D" id="1.10.260.40">
    <property type="entry name" value="lambda repressor-like DNA-binding domains"/>
    <property type="match status" value="1"/>
</dbReference>
<dbReference type="Pfam" id="PF20432">
    <property type="entry name" value="Xre-like-HTH"/>
    <property type="match status" value="1"/>
</dbReference>
<dbReference type="RefSeq" id="WP_143064092.1">
    <property type="nucleotide sequence ID" value="NZ_FOGJ01000030.1"/>
</dbReference>
<proteinExistence type="predicted"/>
<sequence length="56" mass="6473">MKNNEEIRKALKNANMTQWQLATILGVSENTVYRMLRSELPKEEKERILKAIKGGV</sequence>
<dbReference type="AlphaFoldDB" id="A0A1H9WIT5"/>
<protein>
    <recommendedName>
        <fullName evidence="1">HTH cro/C1-type domain-containing protein</fullName>
    </recommendedName>
</protein>
<accession>A0A1H9WIT5</accession>
<dbReference type="CDD" id="cd00093">
    <property type="entry name" value="HTH_XRE"/>
    <property type="match status" value="1"/>
</dbReference>